<feature type="binding site" evidence="12">
    <location>
        <position position="221"/>
    </location>
    <ligand>
        <name>Ca(2+)</name>
        <dbReference type="ChEBI" id="CHEBI:29108"/>
        <label>1</label>
    </ligand>
</feature>
<accession>A0ABZ0N2Q8</accession>
<dbReference type="InterPro" id="IPR010917">
    <property type="entry name" value="TonB_rcpt_CS"/>
</dbReference>
<keyword evidence="4 12" id="KW-0812">Transmembrane</keyword>
<keyword evidence="7 12" id="KW-0406">Ion transport</keyword>
<evidence type="ECO:0000256" key="1">
    <source>
        <dbReference type="ARBA" id="ARBA00004571"/>
    </source>
</evidence>
<dbReference type="CDD" id="cd01347">
    <property type="entry name" value="ligand_gated_channel"/>
    <property type="match status" value="1"/>
</dbReference>
<feature type="binding site" evidence="12">
    <location>
        <position position="225"/>
    </location>
    <ligand>
        <name>Ca(2+)</name>
        <dbReference type="ChEBI" id="CHEBI:29108"/>
        <label>2</label>
    </ligand>
</feature>
<feature type="binding site" evidence="12">
    <location>
        <position position="223"/>
    </location>
    <ligand>
        <name>Ca(2+)</name>
        <dbReference type="ChEBI" id="CHEBI:29108"/>
        <label>2</label>
    </ligand>
</feature>
<feature type="binding site" evidence="12">
    <location>
        <position position="259"/>
    </location>
    <ligand>
        <name>Ca(2+)</name>
        <dbReference type="ChEBI" id="CHEBI:29108"/>
        <label>2</label>
    </ligand>
</feature>
<evidence type="ECO:0000256" key="14">
    <source>
        <dbReference type="PROSITE-ProRule" id="PRU10144"/>
    </source>
</evidence>
<keyword evidence="3 12" id="KW-1134">Transmembrane beta strand</keyword>
<dbReference type="EMBL" id="CP135990">
    <property type="protein sequence ID" value="WPA92076.1"/>
    <property type="molecule type" value="Genomic_DNA"/>
</dbReference>
<feature type="short sequence motif" description="TonB C-terminal box" evidence="12 14">
    <location>
        <begin position="623"/>
        <end position="640"/>
    </location>
</feature>
<comment type="function">
    <text evidence="12">Involved in the active translocation of vitamin B12 (cyanocobalamin) across the outer membrane to the periplasmic space. It derives its energy for transport by interacting with the trans-periplasmic membrane protein TonB.</text>
</comment>
<name>A0ABZ0N2Q8_9GAMM</name>
<feature type="binding site" evidence="12">
    <location>
        <position position="260"/>
    </location>
    <ligand>
        <name>Ca(2+)</name>
        <dbReference type="ChEBI" id="CHEBI:29108"/>
        <label>1</label>
    </ligand>
</feature>
<evidence type="ECO:0000313" key="17">
    <source>
        <dbReference type="EMBL" id="WPA92076.1"/>
    </source>
</evidence>
<evidence type="ECO:0000256" key="8">
    <source>
        <dbReference type="ARBA" id="ARBA00023077"/>
    </source>
</evidence>
<feature type="signal peptide" evidence="12">
    <location>
        <begin position="1"/>
        <end position="26"/>
    </location>
</feature>
<comment type="subcellular location">
    <subcellularLocation>
        <location evidence="1 12 13">Cell outer membrane</location>
        <topology evidence="1 12 13">Multi-pass membrane protein</topology>
    </subcellularLocation>
</comment>
<dbReference type="SUPFAM" id="SSF56935">
    <property type="entry name" value="Porins"/>
    <property type="match status" value="1"/>
</dbReference>
<dbReference type="Gene3D" id="2.170.130.10">
    <property type="entry name" value="TonB-dependent receptor, plug domain"/>
    <property type="match status" value="1"/>
</dbReference>
<feature type="binding site" evidence="12">
    <location>
        <position position="91"/>
    </location>
    <ligand>
        <name>cyanocob(III)alamin</name>
        <dbReference type="ChEBI" id="CHEBI:17439"/>
    </ligand>
</feature>
<proteinExistence type="inferred from homology"/>
<dbReference type="PANTHER" id="PTHR30069:SF53">
    <property type="entry name" value="COLICIN I RECEPTOR-RELATED"/>
    <property type="match status" value="1"/>
</dbReference>
<dbReference type="PROSITE" id="PS52016">
    <property type="entry name" value="TONB_DEPENDENT_REC_3"/>
    <property type="match status" value="1"/>
</dbReference>
<evidence type="ECO:0000256" key="11">
    <source>
        <dbReference type="ARBA" id="ARBA00023237"/>
    </source>
</evidence>
<dbReference type="PROSITE" id="PS01156">
    <property type="entry name" value="TONB_DEPENDENT_REC_2"/>
    <property type="match status" value="1"/>
</dbReference>
<dbReference type="InterPro" id="IPR010101">
    <property type="entry name" value="B12_transptr_BtuB"/>
</dbReference>
<dbReference type="InterPro" id="IPR036942">
    <property type="entry name" value="Beta-barrel_TonB_sf"/>
</dbReference>
<keyword evidence="2 12" id="KW-0813">Transport</keyword>
<feature type="binding site" evidence="12">
    <location>
        <position position="261"/>
    </location>
    <ligand>
        <name>cyanocob(III)alamin</name>
        <dbReference type="ChEBI" id="CHEBI:17439"/>
    </ligand>
</feature>
<feature type="short sequence motif" description="TonB box" evidence="12">
    <location>
        <begin position="32"/>
        <end position="39"/>
    </location>
</feature>
<evidence type="ECO:0000256" key="13">
    <source>
        <dbReference type="PROSITE-ProRule" id="PRU01360"/>
    </source>
</evidence>
<evidence type="ECO:0000256" key="10">
    <source>
        <dbReference type="ARBA" id="ARBA00023136"/>
    </source>
</evidence>
<dbReference type="InterPro" id="IPR037066">
    <property type="entry name" value="Plug_dom_sf"/>
</dbReference>
<feature type="binding site" evidence="12">
    <location>
        <begin position="116"/>
        <end position="117"/>
    </location>
    <ligand>
        <name>cyanocob(III)alamin</name>
        <dbReference type="ChEBI" id="CHEBI:17439"/>
    </ligand>
</feature>
<dbReference type="Pfam" id="PF07715">
    <property type="entry name" value="Plug"/>
    <property type="match status" value="1"/>
</dbReference>
<keyword evidence="17" id="KW-0675">Receptor</keyword>
<keyword evidence="9 12" id="KW-0626">Porin</keyword>
<dbReference type="RefSeq" id="WP_318626655.1">
    <property type="nucleotide sequence ID" value="NZ_CP135990.1"/>
</dbReference>
<keyword evidence="10 12" id="KW-0472">Membrane</keyword>
<evidence type="ECO:0000256" key="7">
    <source>
        <dbReference type="ARBA" id="ARBA00023065"/>
    </source>
</evidence>
<evidence type="ECO:0000256" key="2">
    <source>
        <dbReference type="ARBA" id="ARBA00022448"/>
    </source>
</evidence>
<evidence type="ECO:0000256" key="12">
    <source>
        <dbReference type="HAMAP-Rule" id="MF_01531"/>
    </source>
</evidence>
<comment type="caution">
    <text evidence="12">Lacks conserved residue(s) required for the propagation of feature annotation.</text>
</comment>
<dbReference type="InterPro" id="IPR000531">
    <property type="entry name" value="Beta-barrel_TonB"/>
</dbReference>
<evidence type="ECO:0000256" key="9">
    <source>
        <dbReference type="ARBA" id="ARBA00023114"/>
    </source>
</evidence>
<feature type="binding site" evidence="12">
    <location>
        <position position="542"/>
    </location>
    <ligand>
        <name>cyanocob(III)alamin</name>
        <dbReference type="ChEBI" id="CHEBI:17439"/>
    </ligand>
</feature>
<keyword evidence="8 12" id="KW-0798">TonB box</keyword>
<feature type="binding site" evidence="12">
    <location>
        <position position="205"/>
    </location>
    <ligand>
        <name>Ca(2+)</name>
        <dbReference type="ChEBI" id="CHEBI:29108"/>
        <label>1</label>
    </ligand>
</feature>
<dbReference type="InterPro" id="IPR012910">
    <property type="entry name" value="Plug_dom"/>
</dbReference>
<feature type="binding site" evidence="12">
    <location>
        <position position="276"/>
    </location>
    <ligand>
        <name>Ca(2+)</name>
        <dbReference type="ChEBI" id="CHEBI:29108"/>
        <label>2</label>
    </ligand>
</feature>
<feature type="chain" id="PRO_5044930348" description="Vitamin B12 transporter BtuB" evidence="12">
    <location>
        <begin position="27"/>
        <end position="640"/>
    </location>
</feature>
<evidence type="ECO:0000259" key="15">
    <source>
        <dbReference type="Pfam" id="PF00593"/>
    </source>
</evidence>
<keyword evidence="6 12" id="KW-0106">Calcium</keyword>
<organism evidence="17 18">
    <name type="scientific">Providencia zhijiangensis</name>
    <dbReference type="NCBI Taxonomy" id="3053982"/>
    <lineage>
        <taxon>Bacteria</taxon>
        <taxon>Pseudomonadati</taxon>
        <taxon>Pseudomonadota</taxon>
        <taxon>Gammaproteobacteria</taxon>
        <taxon>Enterobacterales</taxon>
        <taxon>Morganellaceae</taxon>
        <taxon>Providencia</taxon>
    </lineage>
</organism>
<evidence type="ECO:0000259" key="16">
    <source>
        <dbReference type="Pfam" id="PF07715"/>
    </source>
</evidence>
<reference evidence="17 18" key="1">
    <citation type="submission" date="2023-09" db="EMBL/GenBank/DDBJ databases">
        <title>Genomic Revisitation and Reclassification of the Genus Providencia.</title>
        <authorList>
            <person name="Dong X."/>
        </authorList>
    </citation>
    <scope>NUCLEOTIDE SEQUENCE [LARGE SCALE GENOMIC DNA]</scope>
    <source>
        <strain evidence="17 18">D4759</strain>
    </source>
</reference>
<evidence type="ECO:0000256" key="3">
    <source>
        <dbReference type="ARBA" id="ARBA00022452"/>
    </source>
</evidence>
<dbReference type="NCBIfam" id="NF007926">
    <property type="entry name" value="PRK10641.1"/>
    <property type="match status" value="1"/>
</dbReference>
<evidence type="ECO:0000256" key="4">
    <source>
        <dbReference type="ARBA" id="ARBA00022692"/>
    </source>
</evidence>
<keyword evidence="12" id="KW-0479">Metal-binding</keyword>
<keyword evidence="11 12" id="KW-0998">Cell outer membrane</keyword>
<feature type="binding site" evidence="12">
    <location>
        <position position="260"/>
    </location>
    <ligand>
        <name>Ca(2+)</name>
        <dbReference type="ChEBI" id="CHEBI:29108"/>
        <label>2</label>
    </ligand>
</feature>
<feature type="binding site" evidence="12">
    <location>
        <position position="223"/>
    </location>
    <ligand>
        <name>Ca(2+)</name>
        <dbReference type="ChEBI" id="CHEBI:29108"/>
        <label>1</label>
    </ligand>
</feature>
<evidence type="ECO:0000256" key="6">
    <source>
        <dbReference type="ARBA" id="ARBA00022837"/>
    </source>
</evidence>
<dbReference type="HAMAP" id="MF_01531">
    <property type="entry name" value="BtuB"/>
    <property type="match status" value="1"/>
</dbReference>
<feature type="binding site" evidence="12">
    <location>
        <position position="225"/>
    </location>
    <ligand>
        <name>Ca(2+)</name>
        <dbReference type="ChEBI" id="CHEBI:29108"/>
        <label>1</label>
    </ligand>
</feature>
<dbReference type="Gene3D" id="2.40.170.20">
    <property type="entry name" value="TonB-dependent receptor, beta-barrel domain"/>
    <property type="match status" value="1"/>
</dbReference>
<gene>
    <name evidence="12 17" type="primary">btuB</name>
    <name evidence="17" type="ORF">QS795_016780</name>
</gene>
<dbReference type="Pfam" id="PF00593">
    <property type="entry name" value="TonB_dep_Rec_b-barrel"/>
    <property type="match status" value="1"/>
</dbReference>
<dbReference type="NCBIfam" id="TIGR01779">
    <property type="entry name" value="TonB-B12"/>
    <property type="match status" value="1"/>
</dbReference>
<keyword evidence="18" id="KW-1185">Reference proteome</keyword>
<evidence type="ECO:0000256" key="5">
    <source>
        <dbReference type="ARBA" id="ARBA00022729"/>
    </source>
</evidence>
<evidence type="ECO:0000313" key="18">
    <source>
        <dbReference type="Proteomes" id="UP001302443"/>
    </source>
</evidence>
<protein>
    <recommendedName>
        <fullName evidence="12">Vitamin B12 transporter BtuB</fullName>
    </recommendedName>
    <alternativeName>
        <fullName evidence="12">Cobalamin receptor</fullName>
    </alternativeName>
    <alternativeName>
        <fullName evidence="12">Outer membrane cobalamin translocator</fullName>
    </alternativeName>
</protein>
<keyword evidence="5 12" id="KW-0732">Signal</keyword>
<sequence precursor="true">MNNNKSLSLSVAALAVLCGISSLASASSNSSDEMVVSANRFEQPISSILAPVTVVTREDIDHWQSNTVIDVLRRLPGVDVAQNGGIGQQSSLFIRGTESRHVLVLIDGVRLNQAGISGSSDMSQIPISLVQRIEYIRGARSAVYGSDAVGGVINIITRRNNEGTTLNAGIGSYGYQNYNGSTQQKIGENTTVTGAAAYTYTKGFDVEARGSTGNYPNGYPQSDKDGFLNKTLWLGIEHQFSPNVSAYARGYGYDNRTDYDGSYDTDYTNMQHYLVDTRKFSSRTYETGLKYHQGNYSTSLLGSYSHSKDYNYDPRYGQYGLHSNLDESKQYNLQWGNNYQFGKGSLSTGVDYQRQSVEPGGYTNTSKKQTVNNTGIYLTGQYALIDSVIAEAAIRSDHHSEFDWHTTWQSGLSWEFYDGYKLVGSYATAYKAPNLNQLYVDNPSWKMKGNPDLKPEESQQWEIGLEGTTGPLFWQINAYHNDIDNLIAYKSGAQFNSYENIGKAEIKGVEWVGEFDTWIFHHQFTYQYIDPRNKDTNKVLERRAQQQVKYQLDWNIEKLDMGLTYQYIGSRHDTAYYENGKSESLKLGGVSLWDITAAYPITSHLTIRGKIANMFDKDYETAYGYRTAGREYFLTGSYNF</sequence>
<dbReference type="InterPro" id="IPR039426">
    <property type="entry name" value="TonB-dep_rcpt-like"/>
</dbReference>
<feature type="domain" description="TonB-dependent receptor plug" evidence="16">
    <location>
        <begin position="46"/>
        <end position="152"/>
    </location>
</feature>
<dbReference type="PANTHER" id="PTHR30069">
    <property type="entry name" value="TONB-DEPENDENT OUTER MEMBRANE RECEPTOR"/>
    <property type="match status" value="1"/>
</dbReference>
<comment type="similarity">
    <text evidence="12">Belongs to the TonB-dependent receptor family. BtuB (TC 1.B.14.3.1) subfamily.</text>
</comment>
<dbReference type="Proteomes" id="UP001302443">
    <property type="component" value="Chromosome"/>
</dbReference>
<feature type="domain" description="TonB-dependent receptor-like beta-barrel" evidence="15">
    <location>
        <begin position="211"/>
        <end position="613"/>
    </location>
</feature>